<evidence type="ECO:0000256" key="1">
    <source>
        <dbReference type="ARBA" id="ARBA00011975"/>
    </source>
</evidence>
<name>A0A381EKQ8_CAMUP</name>
<dbReference type="InterPro" id="IPR002052">
    <property type="entry name" value="DNA_methylase_N6_adenine_CS"/>
</dbReference>
<dbReference type="SUPFAM" id="SSF53335">
    <property type="entry name" value="S-adenosyl-L-methionine-dependent methyltransferases"/>
    <property type="match status" value="2"/>
</dbReference>
<organism evidence="8 9">
    <name type="scientific">Campylobacter upsaliensis</name>
    <dbReference type="NCBI Taxonomy" id="28080"/>
    <lineage>
        <taxon>Bacteria</taxon>
        <taxon>Pseudomonadati</taxon>
        <taxon>Campylobacterota</taxon>
        <taxon>Epsilonproteobacteria</taxon>
        <taxon>Campylobacterales</taxon>
        <taxon>Campylobacteraceae</taxon>
        <taxon>Campylobacter</taxon>
    </lineage>
</organism>
<keyword evidence="5" id="KW-0680">Restriction system</keyword>
<dbReference type="Pfam" id="PF00145">
    <property type="entry name" value="DNA_methylase"/>
    <property type="match status" value="1"/>
</dbReference>
<evidence type="ECO:0000313" key="8">
    <source>
        <dbReference type="EMBL" id="SUX27591.1"/>
    </source>
</evidence>
<dbReference type="PANTHER" id="PTHR10629:SF52">
    <property type="entry name" value="DNA (CYTOSINE-5)-METHYLTRANSFERASE 1"/>
    <property type="match status" value="1"/>
</dbReference>
<dbReference type="PROSITE" id="PS00094">
    <property type="entry name" value="C5_MTASE_1"/>
    <property type="match status" value="1"/>
</dbReference>
<accession>A0A381EKQ8</accession>
<comment type="catalytic activity">
    <reaction evidence="6">
        <text>a 2'-deoxycytidine in DNA + S-adenosyl-L-methionine = a 5-methyl-2'-deoxycytidine in DNA + S-adenosyl-L-homocysteine + H(+)</text>
        <dbReference type="Rhea" id="RHEA:13681"/>
        <dbReference type="Rhea" id="RHEA-COMP:11369"/>
        <dbReference type="Rhea" id="RHEA-COMP:11370"/>
        <dbReference type="ChEBI" id="CHEBI:15378"/>
        <dbReference type="ChEBI" id="CHEBI:57856"/>
        <dbReference type="ChEBI" id="CHEBI:59789"/>
        <dbReference type="ChEBI" id="CHEBI:85452"/>
        <dbReference type="ChEBI" id="CHEBI:85454"/>
        <dbReference type="EC" id="2.1.1.37"/>
    </reaction>
</comment>
<dbReference type="PROSITE" id="PS51679">
    <property type="entry name" value="SAM_MT_C5"/>
    <property type="match status" value="1"/>
</dbReference>
<dbReference type="EC" id="2.1.1.37" evidence="1"/>
<keyword evidence="2 7" id="KW-0489">Methyltransferase</keyword>
<dbReference type="InterPro" id="IPR018117">
    <property type="entry name" value="C5_DNA_meth_AS"/>
</dbReference>
<dbReference type="InterPro" id="IPR001525">
    <property type="entry name" value="C5_MeTfrase"/>
</dbReference>
<proteinExistence type="inferred from homology"/>
<dbReference type="PROSITE" id="PS00092">
    <property type="entry name" value="N6_MTASE"/>
    <property type="match status" value="1"/>
</dbReference>
<dbReference type="REBASE" id="426095">
    <property type="entry name" value="M.Cup12264ORF1845P"/>
</dbReference>
<dbReference type="AlphaFoldDB" id="A0A381EKQ8"/>
<dbReference type="PANTHER" id="PTHR10629">
    <property type="entry name" value="CYTOSINE-SPECIFIC METHYLTRANSFERASE"/>
    <property type="match status" value="1"/>
</dbReference>
<keyword evidence="4 7" id="KW-0949">S-adenosyl-L-methionine</keyword>
<dbReference type="GO" id="GO:0003886">
    <property type="term" value="F:DNA (cytosine-5-)-methyltransferase activity"/>
    <property type="evidence" value="ECO:0007669"/>
    <property type="project" value="UniProtKB-EC"/>
</dbReference>
<dbReference type="Gene3D" id="3.40.50.150">
    <property type="entry name" value="Vaccinia Virus protein VP39"/>
    <property type="match status" value="2"/>
</dbReference>
<sequence length="817" mass="94889">MLANDVLTYISLFSSAGVGCYGFKEAGFECIATNELLEKRLKIQKLNHKCKYENGYILGDIKKQEIKNQIFNQIDLYKRLGNDKIDVLIATPPCQGMSVANHKKSHNEIERNSLVVESVELIGQIKPRFFILENVASFYKTGCVDKNGNIVAIGDMIERNLHKEYSIYNEVLNFKNYGANSSRTRTLVIGVCKELKNYITPLELFPKYSKEKTLKQVIFHHNSLEWGEYDRSDFYHSFRIYSQNMREWIKDIKEGQSAFDNKEPSKRPHKIENGKMIENVNKNGDKYTRQKWDSVAPCIHTRNDQMASQNTIHPKDDRVFSIRELMDMMNIPYSFKWLPFELDYLNSLSNDEKRKVSKRSEMNIRQSIGEAVPTTIFSQIANNIKNFMKLNNLSDKEIKSLITNHNLQDFNNLKNFIEKNRDFFSQATLANIAEISNMQRTQNSAYFTNKFILNEIAKTLPTFDKDSIDIIEPSAGCGNFLPIIFKKYENVKRVNLKIIDIDSKSLQILKIIYKNQAPKNFNLEFICDDFLHFNCNNADLIVGNPPFSKTKGKNLAFLFLEKSLEIADKVSMIMPKNLLNTKEYEALRLQLEKKGVKTILDFGELGFNGVLIETINITTDKSKEIQVKSLPMGLSTLQKHSYIFDRKMPYWVIYRNEFFDSIFKTLDCGIFESFRDRQLTNSNTSTIKNDIQVIKSRNINDSGKIISIQGYDSYISKDNLSLFKIFKFLDRDDVYLTPNMTYNPRLIQKQKGYIVNGSVAILIPKKTITLTKKQLDYIASDEFRKFYKIARNYQTRTLNIDSTSCFWFGIKRSKNEK</sequence>
<reference evidence="8 9" key="1">
    <citation type="submission" date="2018-06" db="EMBL/GenBank/DDBJ databases">
        <authorList>
            <consortium name="Pathogen Informatics"/>
            <person name="Doyle S."/>
        </authorList>
    </citation>
    <scope>NUCLEOTIDE SEQUENCE [LARGE SCALE GENOMIC DNA]</scope>
    <source>
        <strain evidence="8 9">NCTC12264</strain>
    </source>
</reference>
<dbReference type="GO" id="GO:0032259">
    <property type="term" value="P:methylation"/>
    <property type="evidence" value="ECO:0007669"/>
    <property type="project" value="UniProtKB-KW"/>
</dbReference>
<dbReference type="GO" id="GO:0003676">
    <property type="term" value="F:nucleic acid binding"/>
    <property type="evidence" value="ECO:0007669"/>
    <property type="project" value="InterPro"/>
</dbReference>
<gene>
    <name evidence="8" type="primary">haeIIIM_2</name>
    <name evidence="8" type="ORF">NCTC12264_01845</name>
</gene>
<dbReference type="InterPro" id="IPR050390">
    <property type="entry name" value="C5-Methyltransferase"/>
</dbReference>
<evidence type="ECO:0000256" key="2">
    <source>
        <dbReference type="ARBA" id="ARBA00022603"/>
    </source>
</evidence>
<dbReference type="Proteomes" id="UP000254161">
    <property type="component" value="Unassembled WGS sequence"/>
</dbReference>
<protein>
    <recommendedName>
        <fullName evidence="1">DNA (cytosine-5-)-methyltransferase</fullName>
        <ecNumber evidence="1">2.1.1.37</ecNumber>
    </recommendedName>
</protein>
<evidence type="ECO:0000256" key="7">
    <source>
        <dbReference type="PROSITE-ProRule" id="PRU01016"/>
    </source>
</evidence>
<feature type="active site" evidence="7">
    <location>
        <position position="94"/>
    </location>
</feature>
<dbReference type="RefSeq" id="WP_115631149.1">
    <property type="nucleotide sequence ID" value="NZ_JANKIR010000015.1"/>
</dbReference>
<dbReference type="InterPro" id="IPR029063">
    <property type="entry name" value="SAM-dependent_MTases_sf"/>
</dbReference>
<dbReference type="PRINTS" id="PR00507">
    <property type="entry name" value="N12N6MTFRASE"/>
</dbReference>
<keyword evidence="3 7" id="KW-0808">Transferase</keyword>
<comment type="similarity">
    <text evidence="7">Belongs to the class I-like SAM-binding methyltransferase superfamily. C5-methyltransferase family.</text>
</comment>
<evidence type="ECO:0000256" key="4">
    <source>
        <dbReference type="ARBA" id="ARBA00022691"/>
    </source>
</evidence>
<dbReference type="Gene3D" id="3.90.120.10">
    <property type="entry name" value="DNA Methylase, subunit A, domain 2"/>
    <property type="match status" value="1"/>
</dbReference>
<evidence type="ECO:0000256" key="3">
    <source>
        <dbReference type="ARBA" id="ARBA00022679"/>
    </source>
</evidence>
<dbReference type="EMBL" id="UFUZ01000001">
    <property type="protein sequence ID" value="SUX27591.1"/>
    <property type="molecule type" value="Genomic_DNA"/>
</dbReference>
<evidence type="ECO:0000256" key="5">
    <source>
        <dbReference type="ARBA" id="ARBA00022747"/>
    </source>
</evidence>
<dbReference type="GO" id="GO:0009307">
    <property type="term" value="P:DNA restriction-modification system"/>
    <property type="evidence" value="ECO:0007669"/>
    <property type="project" value="UniProtKB-KW"/>
</dbReference>
<evidence type="ECO:0000256" key="6">
    <source>
        <dbReference type="ARBA" id="ARBA00047422"/>
    </source>
</evidence>
<evidence type="ECO:0000313" key="9">
    <source>
        <dbReference type="Proteomes" id="UP000254161"/>
    </source>
</evidence>